<feature type="region of interest" description="Disordered" evidence="1">
    <location>
        <begin position="900"/>
        <end position="1282"/>
    </location>
</feature>
<gene>
    <name evidence="2" type="ORF">OFUS_LOCUS1707</name>
</gene>
<feature type="compositionally biased region" description="Basic and acidic residues" evidence="1">
    <location>
        <begin position="1164"/>
        <end position="1173"/>
    </location>
</feature>
<dbReference type="PANTHER" id="PTHR15999">
    <property type="entry name" value="ZINC FINGER CW-TYPE PWWP DOMAIN PROTEIN 1"/>
    <property type="match status" value="1"/>
</dbReference>
<feature type="compositionally biased region" description="Basic residues" evidence="1">
    <location>
        <begin position="616"/>
        <end position="625"/>
    </location>
</feature>
<dbReference type="Gene3D" id="3.30.40.100">
    <property type="match status" value="1"/>
</dbReference>
<feature type="compositionally biased region" description="Basic and acidic residues" evidence="1">
    <location>
        <begin position="815"/>
        <end position="840"/>
    </location>
</feature>
<feature type="compositionally biased region" description="Basic and acidic residues" evidence="1">
    <location>
        <begin position="902"/>
        <end position="929"/>
    </location>
</feature>
<feature type="compositionally biased region" description="Basic residues" evidence="1">
    <location>
        <begin position="792"/>
        <end position="811"/>
    </location>
</feature>
<dbReference type="PANTHER" id="PTHR15999:SF2">
    <property type="entry name" value="ZINC FINGER CW-TYPE PWWP DOMAIN PROTEIN 1"/>
    <property type="match status" value="1"/>
</dbReference>
<feature type="region of interest" description="Disordered" evidence="1">
    <location>
        <begin position="283"/>
        <end position="334"/>
    </location>
</feature>
<feature type="region of interest" description="Disordered" evidence="1">
    <location>
        <begin position="538"/>
        <end position="563"/>
    </location>
</feature>
<name>A0A8J1U6I9_OWEFU</name>
<feature type="compositionally biased region" description="Basic and acidic residues" evidence="1">
    <location>
        <begin position="1105"/>
        <end position="1116"/>
    </location>
</feature>
<feature type="compositionally biased region" description="Basic residues" evidence="1">
    <location>
        <begin position="304"/>
        <end position="313"/>
    </location>
</feature>
<feature type="compositionally biased region" description="Polar residues" evidence="1">
    <location>
        <begin position="1219"/>
        <end position="1232"/>
    </location>
</feature>
<evidence type="ECO:0000313" key="3">
    <source>
        <dbReference type="Proteomes" id="UP000749559"/>
    </source>
</evidence>
<feature type="compositionally biased region" description="Basic and acidic residues" evidence="1">
    <location>
        <begin position="751"/>
        <end position="770"/>
    </location>
</feature>
<feature type="compositionally biased region" description="Basic and acidic residues" evidence="1">
    <location>
        <begin position="1053"/>
        <end position="1064"/>
    </location>
</feature>
<feature type="region of interest" description="Disordered" evidence="1">
    <location>
        <begin position="221"/>
        <end position="262"/>
    </location>
</feature>
<feature type="compositionally biased region" description="Polar residues" evidence="1">
    <location>
        <begin position="843"/>
        <end position="856"/>
    </location>
</feature>
<protein>
    <submittedName>
        <fullName evidence="2">Uncharacterized protein</fullName>
    </submittedName>
</protein>
<feature type="compositionally biased region" description="Basic residues" evidence="1">
    <location>
        <begin position="542"/>
        <end position="555"/>
    </location>
</feature>
<dbReference type="InterPro" id="IPR000313">
    <property type="entry name" value="PWWP_dom"/>
</dbReference>
<feature type="compositionally biased region" description="Basic residues" evidence="1">
    <location>
        <begin position="321"/>
        <end position="330"/>
    </location>
</feature>
<dbReference type="Pfam" id="PF07496">
    <property type="entry name" value="zf-CW"/>
    <property type="match status" value="1"/>
</dbReference>
<dbReference type="GO" id="GO:0005634">
    <property type="term" value="C:nucleus"/>
    <property type="evidence" value="ECO:0007669"/>
    <property type="project" value="TreeGrafter"/>
</dbReference>
<feature type="compositionally biased region" description="Acidic residues" evidence="1">
    <location>
        <begin position="239"/>
        <end position="262"/>
    </location>
</feature>
<dbReference type="InterPro" id="IPR011124">
    <property type="entry name" value="Znf_CW"/>
</dbReference>
<comment type="caution">
    <text evidence="2">The sequence shown here is derived from an EMBL/GenBank/DDBJ whole genome shotgun (WGS) entry which is preliminary data.</text>
</comment>
<keyword evidence="3" id="KW-1185">Reference proteome</keyword>
<dbReference type="PROSITE" id="PS50812">
    <property type="entry name" value="PWWP"/>
    <property type="match status" value="1"/>
</dbReference>
<feature type="compositionally biased region" description="Basic and acidic residues" evidence="1">
    <location>
        <begin position="1079"/>
        <end position="1090"/>
    </location>
</feature>
<feature type="compositionally biased region" description="Basic and acidic residues" evidence="1">
    <location>
        <begin position="696"/>
        <end position="716"/>
    </location>
</feature>
<feature type="compositionally biased region" description="Polar residues" evidence="1">
    <location>
        <begin position="1037"/>
        <end position="1052"/>
    </location>
</feature>
<feature type="compositionally biased region" description="Polar residues" evidence="1">
    <location>
        <begin position="283"/>
        <end position="301"/>
    </location>
</feature>
<feature type="region of interest" description="Disordered" evidence="1">
    <location>
        <begin position="784"/>
        <end position="865"/>
    </location>
</feature>
<evidence type="ECO:0000313" key="2">
    <source>
        <dbReference type="EMBL" id="CAH1774199.1"/>
    </source>
</evidence>
<accession>A0A8J1U6I9</accession>
<dbReference type="SMART" id="SM00293">
    <property type="entry name" value="PWWP"/>
    <property type="match status" value="1"/>
</dbReference>
<dbReference type="InterPro" id="IPR042778">
    <property type="entry name" value="ZCWPW1/ZCWPW2"/>
</dbReference>
<feature type="compositionally biased region" description="Polar residues" evidence="1">
    <location>
        <begin position="1091"/>
        <end position="1104"/>
    </location>
</feature>
<dbReference type="OrthoDB" id="5964980at2759"/>
<feature type="compositionally biased region" description="Basic residues" evidence="1">
    <location>
        <begin position="1"/>
        <end position="10"/>
    </location>
</feature>
<feature type="compositionally biased region" description="Polar residues" evidence="1">
    <location>
        <begin position="953"/>
        <end position="963"/>
    </location>
</feature>
<dbReference type="CDD" id="cd20145">
    <property type="entry name" value="PWWP_ZCWPW1"/>
    <property type="match status" value="1"/>
</dbReference>
<feature type="compositionally biased region" description="Polar residues" evidence="1">
    <location>
        <begin position="1117"/>
        <end position="1133"/>
    </location>
</feature>
<feature type="compositionally biased region" description="Low complexity" evidence="1">
    <location>
        <begin position="1253"/>
        <end position="1264"/>
    </location>
</feature>
<feature type="compositionally biased region" description="Basic and acidic residues" evidence="1">
    <location>
        <begin position="626"/>
        <end position="645"/>
    </location>
</feature>
<feature type="region of interest" description="Disordered" evidence="1">
    <location>
        <begin position="152"/>
        <end position="176"/>
    </location>
</feature>
<feature type="compositionally biased region" description="Basic and acidic residues" evidence="1">
    <location>
        <begin position="39"/>
        <end position="49"/>
    </location>
</feature>
<sequence length="1282" mass="144858">MAALKPKKGFKNPFFVPRSADTKDADSVDCVQSKFSGNNEKELEHEVPKIKTPKKTHEKKTDENITPEKIVKKTPAKKVKGATCKNTPLKEINEEGKGNETPQKVKAKVPRSTPSKVSKKKEKTPVKPVHTYTDAEYDELFAAVQERVTSGDLSFTPEAKEDGVETTENNEANKGEVTITEDCDNNDCGNFVDEENMDPVLSQKIEDDFEAVLEAGLSVLGEDLVDPVEAEAPRVDNNEAGDDDEEEEYEEDEDSDQGDIDEDKLPTEIRAAVLSQVNEITPVSSTLNSPEPALNDSSTSMKPPKLKAQRKPKEKTIMKQVHQKKVSKKKQMQERPLTETGTWVQCSERNCMKWRYLDYIHDPASLPDTWTCNMSKDMQHNSCDVAEVDWDREAHEKDFIYTKFTEGSLVWAKMDGFPYWPAMVEIDPDNETYCELTGVLPGDSMSPSHYHVVFFDDKVTRAWIRVSNIRNFTGAETSEQLGSFKVRNHDYRKEVTLARTKAMRAYSMGIKERLAEFSFCQRYKGKWGDVLDSQEDKNKASVSKRIKSHRRKKSKRSESTATIMSDADVDDMLGRADDILDQAEDILNSMDLDDDLLSNEVDEKDEFLFDEDDSPKKKKPKKSKKHKEEKSLLKKTKESSADEKPRKKRKHSNLDEASTSKKRSSKKPQIPANIKMVTNPLTIRKPTFLSKKPKMDKKDFIKMDTEPDDNVDHAGSDEEEDKIVCSGKSVTLSLELDGEVFTMEIDNPDAPDDHTDTKAPDDTDKLKRKIENILEQDSIDYDKIEMNSGVCKKSKSGSNKRSKSSKKKFPAVKKANRDQINEDDDNVKQMDKLEENEIASKNEVASQKSLRSNSKPESPENEINHVLERSCKTKTLPQQNCHNFNDLSQKSDKSAKAICLSKQEKKDSKTCKSQKSEKSGKSKINRESQDFDNLSQNSGKSVRSKIDQESQDFDNLSQNSGKSVRSKIDQESQDFDNLSQKSKKSVRSKIDQESQDLDNLSQRLRKSARSKENKESQDFDNLSQKSGKSGRSKAKQELSQESQDFDNLNQKSGKSERSKAKQELSQESQDFDNLSQKSGKSERSKAKQELSQESQDFDNLSQKSGKSERSKAKQELSQESQDFDNLSQKSGNCGRSKAKQELSQESPNFDNLSQKSGKSGRSKAKQELSKESQDFDNLSQKSGKSGRSKAKQVLCQESQNFDNLSQKSGKSGRSKAKQELSQDFDINSSQRSTRSKTKGDQSSQDFDFNTIVKSLSQKSKASQSEADHYEGSSDFDFGDNEL</sequence>
<dbReference type="EMBL" id="CAIIXF020000001">
    <property type="protein sequence ID" value="CAH1774199.1"/>
    <property type="molecule type" value="Genomic_DNA"/>
</dbReference>
<feature type="region of interest" description="Disordered" evidence="1">
    <location>
        <begin position="875"/>
        <end position="894"/>
    </location>
</feature>
<feature type="compositionally biased region" description="Polar residues" evidence="1">
    <location>
        <begin position="1195"/>
        <end position="1209"/>
    </location>
</feature>
<dbReference type="PROSITE" id="PS51050">
    <property type="entry name" value="ZF_CW"/>
    <property type="match status" value="1"/>
</dbReference>
<dbReference type="GO" id="GO:0008270">
    <property type="term" value="F:zinc ion binding"/>
    <property type="evidence" value="ECO:0007669"/>
    <property type="project" value="InterPro"/>
</dbReference>
<feature type="compositionally biased region" description="Polar residues" evidence="1">
    <location>
        <begin position="1065"/>
        <end position="1078"/>
    </location>
</feature>
<dbReference type="Gene3D" id="2.30.30.140">
    <property type="match status" value="1"/>
</dbReference>
<dbReference type="Proteomes" id="UP000749559">
    <property type="component" value="Unassembled WGS sequence"/>
</dbReference>
<dbReference type="SUPFAM" id="SSF63748">
    <property type="entry name" value="Tudor/PWWP/MBT"/>
    <property type="match status" value="1"/>
</dbReference>
<reference evidence="2" key="1">
    <citation type="submission" date="2022-03" db="EMBL/GenBank/DDBJ databases">
        <authorList>
            <person name="Martin C."/>
        </authorList>
    </citation>
    <scope>NUCLEOTIDE SEQUENCE</scope>
</reference>
<organism evidence="2 3">
    <name type="scientific">Owenia fusiformis</name>
    <name type="common">Polychaete worm</name>
    <dbReference type="NCBI Taxonomy" id="6347"/>
    <lineage>
        <taxon>Eukaryota</taxon>
        <taxon>Metazoa</taxon>
        <taxon>Spiralia</taxon>
        <taxon>Lophotrochozoa</taxon>
        <taxon>Annelida</taxon>
        <taxon>Polychaeta</taxon>
        <taxon>Sedentaria</taxon>
        <taxon>Canalipalpata</taxon>
        <taxon>Sabellida</taxon>
        <taxon>Oweniida</taxon>
        <taxon>Oweniidae</taxon>
        <taxon>Owenia</taxon>
    </lineage>
</organism>
<feature type="region of interest" description="Disordered" evidence="1">
    <location>
        <begin position="608"/>
        <end position="724"/>
    </location>
</feature>
<feature type="compositionally biased region" description="Polar residues" evidence="1">
    <location>
        <begin position="1141"/>
        <end position="1157"/>
    </location>
</feature>
<evidence type="ECO:0000256" key="1">
    <source>
        <dbReference type="SAM" id="MobiDB-lite"/>
    </source>
</evidence>
<dbReference type="Pfam" id="PF00855">
    <property type="entry name" value="PWWP"/>
    <property type="match status" value="1"/>
</dbReference>
<feature type="compositionally biased region" description="Polar residues" evidence="1">
    <location>
        <begin position="931"/>
        <end position="941"/>
    </location>
</feature>
<feature type="region of interest" description="Disordered" evidence="1">
    <location>
        <begin position="1"/>
        <end position="131"/>
    </location>
</feature>
<proteinExistence type="predicted"/>
<feature type="region of interest" description="Disordered" evidence="1">
    <location>
        <begin position="744"/>
        <end position="770"/>
    </location>
</feature>
<feature type="compositionally biased region" description="Polar residues" evidence="1">
    <location>
        <begin position="875"/>
        <end position="888"/>
    </location>
</feature>